<dbReference type="PANTHER" id="PTHR42928">
    <property type="entry name" value="TRICARBOXYLATE-BINDING PROTEIN"/>
    <property type="match status" value="1"/>
</dbReference>
<dbReference type="RefSeq" id="WP_066356205.1">
    <property type="nucleotide sequence ID" value="NZ_CBCSFJ010000004.1"/>
</dbReference>
<organism evidence="4 6">
    <name type="scientific">Bordetella bronchialis</name>
    <dbReference type="NCBI Taxonomy" id="463025"/>
    <lineage>
        <taxon>Bacteria</taxon>
        <taxon>Pseudomonadati</taxon>
        <taxon>Pseudomonadota</taxon>
        <taxon>Betaproteobacteria</taxon>
        <taxon>Burkholderiales</taxon>
        <taxon>Alcaligenaceae</taxon>
        <taxon>Bordetella</taxon>
    </lineage>
</organism>
<accession>A0A193FMD5</accession>
<gene>
    <name evidence="3" type="ORF">BAU06_23235</name>
    <name evidence="4" type="ORF">BAU08_23785</name>
</gene>
<dbReference type="CDD" id="cd07012">
    <property type="entry name" value="PBP2_Bug_TTT"/>
    <property type="match status" value="1"/>
</dbReference>
<dbReference type="PROSITE" id="PS51257">
    <property type="entry name" value="PROKAR_LIPOPROTEIN"/>
    <property type="match status" value="1"/>
</dbReference>
<evidence type="ECO:0000313" key="5">
    <source>
        <dbReference type="Proteomes" id="UP000091897"/>
    </source>
</evidence>
<dbReference type="STRING" id="463025.BAU08_23785"/>
<keyword evidence="5" id="KW-1185">Reference proteome</keyword>
<comment type="similarity">
    <text evidence="1">Belongs to the UPF0065 (bug) family.</text>
</comment>
<evidence type="ECO:0000256" key="1">
    <source>
        <dbReference type="ARBA" id="ARBA00006987"/>
    </source>
</evidence>
<protein>
    <submittedName>
        <fullName evidence="4">BugT protein</fullName>
    </submittedName>
</protein>
<dbReference type="InterPro" id="IPR005064">
    <property type="entry name" value="BUG"/>
</dbReference>
<dbReference type="Gene3D" id="3.40.190.150">
    <property type="entry name" value="Bordetella uptake gene, domain 1"/>
    <property type="match status" value="1"/>
</dbReference>
<evidence type="ECO:0000313" key="3">
    <source>
        <dbReference type="EMBL" id="ANN68825.1"/>
    </source>
</evidence>
<evidence type="ECO:0000256" key="2">
    <source>
        <dbReference type="SAM" id="SignalP"/>
    </source>
</evidence>
<keyword evidence="2" id="KW-0732">Signal</keyword>
<dbReference type="Pfam" id="PF03401">
    <property type="entry name" value="TctC"/>
    <property type="match status" value="1"/>
</dbReference>
<dbReference type="OrthoDB" id="8678477at2"/>
<dbReference type="Proteomes" id="UP000091897">
    <property type="component" value="Chromosome"/>
</dbReference>
<dbReference type="InterPro" id="IPR042100">
    <property type="entry name" value="Bug_dom1"/>
</dbReference>
<dbReference type="PIRSF" id="PIRSF017082">
    <property type="entry name" value="YflP"/>
    <property type="match status" value="1"/>
</dbReference>
<dbReference type="EMBL" id="CP016171">
    <property type="protein sequence ID" value="ANN73968.1"/>
    <property type="molecule type" value="Genomic_DNA"/>
</dbReference>
<sequence>MNKLHGWLAAVLLAACGMAHAEYPDHPIKMIVPWPPGGGVDTMGRLVAQGLSQELGQPVIVDNRAGAGGNIGTELAARQPADGYNLLMGSISPNAINVYLYSHLGFDPVKDFTPITYVSAVPNILVVPASSPFKTMKELVDYAKANPGKLNYGSAGVGSSQHLAAVQFMAATKINIVHVPYKGTSPAEADLMAGHVSLMLDTTTCLPLVKSGKLRALAVASRQRNAQLPDVPTLDELGVPNVYASSWYGLMGPKGMPKDVVEKLNKATNAVLKNPEIRQRMLDYGAEIGGGTPQEYATFIDEEIKRYKPIVELSGAKLD</sequence>
<dbReference type="Proteomes" id="UP000092213">
    <property type="component" value="Chromosome"/>
</dbReference>
<feature type="chain" id="PRO_5008258204" evidence="2">
    <location>
        <begin position="22"/>
        <end position="319"/>
    </location>
</feature>
<dbReference type="Gene3D" id="3.40.190.10">
    <property type="entry name" value="Periplasmic binding protein-like II"/>
    <property type="match status" value="1"/>
</dbReference>
<dbReference type="AlphaFoldDB" id="A0A193FMD5"/>
<name>A0A193FMD5_9BORD</name>
<reference evidence="5 6" key="1">
    <citation type="submission" date="2016-06" db="EMBL/GenBank/DDBJ databases">
        <title>Complete genome sequences of Bordetella bronchialis and Bordetella flabilis.</title>
        <authorList>
            <person name="LiPuma J.J."/>
            <person name="Spilker T."/>
        </authorList>
    </citation>
    <scope>NUCLEOTIDE SEQUENCE [LARGE SCALE GENOMIC DNA]</scope>
    <source>
        <strain evidence="4 6">AU17976</strain>
        <strain evidence="3 5">AU3182</strain>
    </source>
</reference>
<dbReference type="SUPFAM" id="SSF53850">
    <property type="entry name" value="Periplasmic binding protein-like II"/>
    <property type="match status" value="1"/>
</dbReference>
<dbReference type="KEGG" id="bbro:BAU06_23235"/>
<proteinExistence type="inferred from homology"/>
<feature type="signal peptide" evidence="2">
    <location>
        <begin position="1"/>
        <end position="21"/>
    </location>
</feature>
<dbReference type="PANTHER" id="PTHR42928:SF5">
    <property type="entry name" value="BLR1237 PROTEIN"/>
    <property type="match status" value="1"/>
</dbReference>
<evidence type="ECO:0000313" key="4">
    <source>
        <dbReference type="EMBL" id="ANN73968.1"/>
    </source>
</evidence>
<evidence type="ECO:0000313" key="6">
    <source>
        <dbReference type="Proteomes" id="UP000092213"/>
    </source>
</evidence>
<dbReference type="EMBL" id="CP016170">
    <property type="protein sequence ID" value="ANN68825.1"/>
    <property type="molecule type" value="Genomic_DNA"/>
</dbReference>